<organism evidence="2">
    <name type="scientific">Streptomyces sp. Y1</name>
    <dbReference type="NCBI Taxonomy" id="3238634"/>
    <lineage>
        <taxon>Bacteria</taxon>
        <taxon>Bacillati</taxon>
        <taxon>Actinomycetota</taxon>
        <taxon>Actinomycetes</taxon>
        <taxon>Kitasatosporales</taxon>
        <taxon>Streptomycetaceae</taxon>
        <taxon>Streptomyces</taxon>
    </lineage>
</organism>
<protein>
    <recommendedName>
        <fullName evidence="3">DUF2188 domain-containing protein</fullName>
    </recommendedName>
</protein>
<evidence type="ECO:0008006" key="3">
    <source>
        <dbReference type="Google" id="ProtNLM"/>
    </source>
</evidence>
<dbReference type="EMBL" id="CP163445">
    <property type="protein sequence ID" value="XDQ80097.1"/>
    <property type="molecule type" value="Genomic_DNA"/>
</dbReference>
<feature type="compositionally biased region" description="Basic residues" evidence="1">
    <location>
        <begin position="51"/>
        <end position="60"/>
    </location>
</feature>
<proteinExistence type="predicted"/>
<dbReference type="RefSeq" id="WP_369183657.1">
    <property type="nucleotide sequence ID" value="NZ_CP163445.1"/>
</dbReference>
<gene>
    <name evidence="2" type="ORF">AB2U05_17360</name>
</gene>
<sequence>MSDIEYIAEVHILTAAGEWLTYYGNTGTTPEEALRSAKAEARGENPNGRIMGHRVRGWKK</sequence>
<evidence type="ECO:0000313" key="2">
    <source>
        <dbReference type="EMBL" id="XDQ80097.1"/>
    </source>
</evidence>
<accession>A0AB39TLM0</accession>
<reference evidence="2" key="1">
    <citation type="submission" date="2024-07" db="EMBL/GenBank/DDBJ databases">
        <authorList>
            <person name="Yu S.T."/>
        </authorList>
    </citation>
    <scope>NUCLEOTIDE SEQUENCE</scope>
    <source>
        <strain evidence="2">Y1</strain>
    </source>
</reference>
<feature type="region of interest" description="Disordered" evidence="1">
    <location>
        <begin position="39"/>
        <end position="60"/>
    </location>
</feature>
<evidence type="ECO:0000256" key="1">
    <source>
        <dbReference type="SAM" id="MobiDB-lite"/>
    </source>
</evidence>
<dbReference type="AlphaFoldDB" id="A0AB39TLM0"/>
<name>A0AB39TLM0_9ACTN</name>